<dbReference type="RefSeq" id="XP_033376794.1">
    <property type="nucleotide sequence ID" value="XM_033532898.1"/>
</dbReference>
<feature type="chain" id="PRO_5025363000" evidence="1">
    <location>
        <begin position="22"/>
        <end position="119"/>
    </location>
</feature>
<dbReference type="GeneID" id="54290295"/>
<keyword evidence="3" id="KW-1185">Reference proteome</keyword>
<evidence type="ECO:0000256" key="1">
    <source>
        <dbReference type="SAM" id="SignalP"/>
    </source>
</evidence>
<dbReference type="AlphaFoldDB" id="A0A6A5X621"/>
<name>A0A6A5X621_9PLEO</name>
<accession>A0A6A5X621</accession>
<reference evidence="2" key="1">
    <citation type="journal article" date="2020" name="Stud. Mycol.">
        <title>101 Dothideomycetes genomes: a test case for predicting lifestyles and emergence of pathogens.</title>
        <authorList>
            <person name="Haridas S."/>
            <person name="Albert R."/>
            <person name="Binder M."/>
            <person name="Bloem J."/>
            <person name="Labutti K."/>
            <person name="Salamov A."/>
            <person name="Andreopoulos B."/>
            <person name="Baker S."/>
            <person name="Barry K."/>
            <person name="Bills G."/>
            <person name="Bluhm B."/>
            <person name="Cannon C."/>
            <person name="Castanera R."/>
            <person name="Culley D."/>
            <person name="Daum C."/>
            <person name="Ezra D."/>
            <person name="Gonzalez J."/>
            <person name="Henrissat B."/>
            <person name="Kuo A."/>
            <person name="Liang C."/>
            <person name="Lipzen A."/>
            <person name="Lutzoni F."/>
            <person name="Magnuson J."/>
            <person name="Mondo S."/>
            <person name="Nolan M."/>
            <person name="Ohm R."/>
            <person name="Pangilinan J."/>
            <person name="Park H.-J."/>
            <person name="Ramirez L."/>
            <person name="Alfaro M."/>
            <person name="Sun H."/>
            <person name="Tritt A."/>
            <person name="Yoshinaga Y."/>
            <person name="Zwiers L.-H."/>
            <person name="Turgeon B."/>
            <person name="Goodwin S."/>
            <person name="Spatafora J."/>
            <person name="Crous P."/>
            <person name="Grigoriev I."/>
        </authorList>
    </citation>
    <scope>NUCLEOTIDE SEQUENCE</scope>
    <source>
        <strain evidence="2">CBS 175.79</strain>
    </source>
</reference>
<evidence type="ECO:0000313" key="2">
    <source>
        <dbReference type="EMBL" id="KAF2008455.1"/>
    </source>
</evidence>
<evidence type="ECO:0000313" key="3">
    <source>
        <dbReference type="Proteomes" id="UP000799778"/>
    </source>
</evidence>
<dbReference type="EMBL" id="ML978083">
    <property type="protein sequence ID" value="KAF2008455.1"/>
    <property type="molecule type" value="Genomic_DNA"/>
</dbReference>
<dbReference type="Proteomes" id="UP000799778">
    <property type="component" value="Unassembled WGS sequence"/>
</dbReference>
<keyword evidence="1" id="KW-0732">Signal</keyword>
<protein>
    <submittedName>
        <fullName evidence="2">Uncharacterized protein</fullName>
    </submittedName>
</protein>
<organism evidence="2 3">
    <name type="scientific">Aaosphaeria arxii CBS 175.79</name>
    <dbReference type="NCBI Taxonomy" id="1450172"/>
    <lineage>
        <taxon>Eukaryota</taxon>
        <taxon>Fungi</taxon>
        <taxon>Dikarya</taxon>
        <taxon>Ascomycota</taxon>
        <taxon>Pezizomycotina</taxon>
        <taxon>Dothideomycetes</taxon>
        <taxon>Pleosporomycetidae</taxon>
        <taxon>Pleosporales</taxon>
        <taxon>Pleosporales incertae sedis</taxon>
        <taxon>Aaosphaeria</taxon>
    </lineage>
</organism>
<gene>
    <name evidence="2" type="ORF">BU24DRAFT_475346</name>
</gene>
<sequence>MQFHHLTILSLLSFTTTTVLATPGNQASNSTPNPQTITCTPPAGVVPLHTNPNHRSPMVQCKKHFTCDDEGNIVVDTSKMSPWVKAVLTVQESAVKACEGRCRPTGRRKQKKGTKDEEN</sequence>
<proteinExistence type="predicted"/>
<feature type="signal peptide" evidence="1">
    <location>
        <begin position="1"/>
        <end position="21"/>
    </location>
</feature>